<name>A0AA43QYX1_MYCAR</name>
<dbReference type="AlphaFoldDB" id="A0AA43QYX1"/>
<dbReference type="Proteomes" id="UP001162175">
    <property type="component" value="Unassembled WGS sequence"/>
</dbReference>
<organism evidence="1 2">
    <name type="scientific">Mycoplasmopsis arginini</name>
    <name type="common">Mycoplasma arginini</name>
    <dbReference type="NCBI Taxonomy" id="2094"/>
    <lineage>
        <taxon>Bacteria</taxon>
        <taxon>Bacillati</taxon>
        <taxon>Mycoplasmatota</taxon>
        <taxon>Mycoplasmoidales</taxon>
        <taxon>Metamycoplasmataceae</taxon>
        <taxon>Mycoplasmopsis</taxon>
    </lineage>
</organism>
<proteinExistence type="predicted"/>
<comment type="caution">
    <text evidence="1">The sequence shown here is derived from an EMBL/GenBank/DDBJ whole genome shotgun (WGS) entry which is preliminary data.</text>
</comment>
<evidence type="ECO:0000313" key="1">
    <source>
        <dbReference type="EMBL" id="MDI3349593.1"/>
    </source>
</evidence>
<dbReference type="EMBL" id="JAPFAR010000046">
    <property type="protein sequence ID" value="MDI3349593.1"/>
    <property type="molecule type" value="Genomic_DNA"/>
</dbReference>
<evidence type="ECO:0000313" key="2">
    <source>
        <dbReference type="Proteomes" id="UP001162175"/>
    </source>
</evidence>
<reference evidence="1" key="1">
    <citation type="submission" date="2022-11" db="EMBL/GenBank/DDBJ databases">
        <title>Draft genome of Mycoplasma arginini isolated from fly.</title>
        <authorList>
            <person name="Severgnini M."/>
            <person name="Gioia G."/>
            <person name="Cremonesi P."/>
            <person name="Moroni P."/>
            <person name="Addis M.F."/>
            <person name="Castiglioni B."/>
        </authorList>
    </citation>
    <scope>NUCLEOTIDE SEQUENCE</scope>
    <source>
        <strain evidence="1">QMP CG1-1632</strain>
    </source>
</reference>
<accession>A0AA43QYX1</accession>
<protein>
    <submittedName>
        <fullName evidence="1">Uncharacterized protein</fullName>
    </submittedName>
</protein>
<gene>
    <name evidence="1" type="ORF">DCBHLPFO_00723</name>
</gene>
<sequence length="99" mass="10111">MNDATTGGTIQSVDGTCSNSIQWSLTPPVTPTPTPTPVPVCKELTVVQVFTNTNIQYTNCNGSPGTSYLTVGQTSVLIGCVQEGSASGGAQFSYGSTCS</sequence>